<sequence length="234" mass="26239">MNPAFDEEQARKAVAAIYKWSETKNSNDLLGNDPNVFLQVTTKRILKKNKSMSVKPKRIALKYSPYSDAAEACLIVKNDAEKWEEKLKELDVNWVTKVITVKSLKAMQFEEKRKLTSSYELFLVDDRIQHAAMSVSGGVFAKKNKYPAAVRLSGDIKARLQKMLISSYTRPTEGVCHSARIGHLGMNKDHLYQNLLAALPKLVEIGANGWQAVQTIGVQPERGPTLPLYSDSSE</sequence>
<dbReference type="GO" id="GO:0003723">
    <property type="term" value="F:RNA binding"/>
    <property type="evidence" value="ECO:0007669"/>
    <property type="project" value="InterPro"/>
</dbReference>
<dbReference type="InterPro" id="IPR050257">
    <property type="entry name" value="eL8/uL1-like"/>
</dbReference>
<evidence type="ECO:0000313" key="2">
    <source>
        <dbReference type="Proteomes" id="UP000605846"/>
    </source>
</evidence>
<dbReference type="PANTHER" id="PTHR23105">
    <property type="entry name" value="RIBOSOMAL PROTEIN L7AE FAMILY MEMBER"/>
    <property type="match status" value="1"/>
</dbReference>
<accession>A0A8H7EMZ4</accession>
<reference evidence="1" key="1">
    <citation type="submission" date="2020-01" db="EMBL/GenBank/DDBJ databases">
        <title>Genome Sequencing of Three Apophysomyces-Like Fungal Strains Confirms a Novel Fungal Genus in the Mucoromycota with divergent Burkholderia-like Endosymbiotic Bacteria.</title>
        <authorList>
            <person name="Stajich J.E."/>
            <person name="Macias A.M."/>
            <person name="Carter-House D."/>
            <person name="Lovett B."/>
            <person name="Kasson L.R."/>
            <person name="Berry K."/>
            <person name="Grigoriev I."/>
            <person name="Chang Y."/>
            <person name="Spatafora J."/>
            <person name="Kasson M.T."/>
        </authorList>
    </citation>
    <scope>NUCLEOTIDE SEQUENCE</scope>
    <source>
        <strain evidence="1">NRRL A-21654</strain>
    </source>
</reference>
<dbReference type="SUPFAM" id="SSF56808">
    <property type="entry name" value="Ribosomal protein L1"/>
    <property type="match status" value="1"/>
</dbReference>
<proteinExistence type="predicted"/>
<evidence type="ECO:0000313" key="1">
    <source>
        <dbReference type="EMBL" id="KAF7723137.1"/>
    </source>
</evidence>
<dbReference type="InterPro" id="IPR023674">
    <property type="entry name" value="Ribosomal_uL1-like"/>
</dbReference>
<dbReference type="AlphaFoldDB" id="A0A8H7EMZ4"/>
<dbReference type="OrthoDB" id="10251727at2759"/>
<dbReference type="Pfam" id="PF00687">
    <property type="entry name" value="Ribosomal_L1"/>
    <property type="match status" value="1"/>
</dbReference>
<name>A0A8H7EMZ4_9FUNG</name>
<dbReference type="InterPro" id="IPR028364">
    <property type="entry name" value="Ribosomal_uL1/biogenesis"/>
</dbReference>
<dbReference type="EMBL" id="JABAYA010000162">
    <property type="protein sequence ID" value="KAF7723137.1"/>
    <property type="molecule type" value="Genomic_DNA"/>
</dbReference>
<dbReference type="Gene3D" id="3.40.50.790">
    <property type="match status" value="1"/>
</dbReference>
<protein>
    <submittedName>
        <fullName evidence="1">Ribosomal L1 domain-containing protein 1</fullName>
    </submittedName>
</protein>
<dbReference type="InterPro" id="IPR016095">
    <property type="entry name" value="Ribosomal_uL1_3-a/b-sand"/>
</dbReference>
<comment type="caution">
    <text evidence="1">The sequence shown here is derived from an EMBL/GenBank/DDBJ whole genome shotgun (WGS) entry which is preliminary data.</text>
</comment>
<gene>
    <name evidence="1" type="primary">RSL1D1</name>
    <name evidence="1" type="ORF">EC973_002319</name>
</gene>
<organism evidence="1 2">
    <name type="scientific">Apophysomyces ossiformis</name>
    <dbReference type="NCBI Taxonomy" id="679940"/>
    <lineage>
        <taxon>Eukaryota</taxon>
        <taxon>Fungi</taxon>
        <taxon>Fungi incertae sedis</taxon>
        <taxon>Mucoromycota</taxon>
        <taxon>Mucoromycotina</taxon>
        <taxon>Mucoromycetes</taxon>
        <taxon>Mucorales</taxon>
        <taxon>Mucorineae</taxon>
        <taxon>Mucoraceae</taxon>
        <taxon>Apophysomyces</taxon>
    </lineage>
</organism>
<dbReference type="Proteomes" id="UP000605846">
    <property type="component" value="Unassembled WGS sequence"/>
</dbReference>
<keyword evidence="2" id="KW-1185">Reference proteome</keyword>